<dbReference type="SUPFAM" id="SSF88659">
    <property type="entry name" value="Sigma3 and sigma4 domains of RNA polymerase sigma factors"/>
    <property type="match status" value="1"/>
</dbReference>
<reference evidence="2 3" key="1">
    <citation type="submission" date="2020-04" db="EMBL/GenBank/DDBJ databases">
        <title>Novosphingobium sp. TW-4 isolated from soil.</title>
        <authorList>
            <person name="Dahal R.H."/>
            <person name="Chaudhary D.K."/>
        </authorList>
    </citation>
    <scope>NUCLEOTIDE SEQUENCE [LARGE SCALE GENOMIC DNA]</scope>
    <source>
        <strain evidence="2 3">TW-4</strain>
    </source>
</reference>
<dbReference type="GO" id="GO:0006352">
    <property type="term" value="P:DNA-templated transcription initiation"/>
    <property type="evidence" value="ECO:0007669"/>
    <property type="project" value="InterPro"/>
</dbReference>
<comment type="caution">
    <text evidence="2">The sequence shown here is derived from an EMBL/GenBank/DDBJ whole genome shotgun (WGS) entry which is preliminary data.</text>
</comment>
<organism evidence="2 3">
    <name type="scientific">Novosphingobium olei</name>
    <dbReference type="NCBI Taxonomy" id="2728851"/>
    <lineage>
        <taxon>Bacteria</taxon>
        <taxon>Pseudomonadati</taxon>
        <taxon>Pseudomonadota</taxon>
        <taxon>Alphaproteobacteria</taxon>
        <taxon>Sphingomonadales</taxon>
        <taxon>Sphingomonadaceae</taxon>
        <taxon>Novosphingobium</taxon>
    </lineage>
</organism>
<dbReference type="Pfam" id="PF04545">
    <property type="entry name" value="Sigma70_r4"/>
    <property type="match status" value="1"/>
</dbReference>
<keyword evidence="3" id="KW-1185">Reference proteome</keyword>
<sequence length="57" mass="6329">MRSALFNLSPLHQDVFRMIRFDGLTIEAAAHKLGVTPEMVHEALVDVLLALGRANRS</sequence>
<name>A0A7Y0BT90_9SPHN</name>
<dbReference type="EMBL" id="JABBGM010000018">
    <property type="protein sequence ID" value="NML96154.1"/>
    <property type="molecule type" value="Genomic_DNA"/>
</dbReference>
<dbReference type="GO" id="GO:0003700">
    <property type="term" value="F:DNA-binding transcription factor activity"/>
    <property type="evidence" value="ECO:0007669"/>
    <property type="project" value="InterPro"/>
</dbReference>
<dbReference type="Gene3D" id="1.10.10.10">
    <property type="entry name" value="Winged helix-like DNA-binding domain superfamily/Winged helix DNA-binding domain"/>
    <property type="match status" value="1"/>
</dbReference>
<dbReference type="Proteomes" id="UP000583556">
    <property type="component" value="Unassembled WGS sequence"/>
</dbReference>
<dbReference type="InterPro" id="IPR036388">
    <property type="entry name" value="WH-like_DNA-bd_sf"/>
</dbReference>
<feature type="domain" description="RNA polymerase sigma-70 region 4" evidence="1">
    <location>
        <begin position="4"/>
        <end position="50"/>
    </location>
</feature>
<proteinExistence type="predicted"/>
<gene>
    <name evidence="2" type="ORF">HHL27_21040</name>
</gene>
<protein>
    <recommendedName>
        <fullName evidence="1">RNA polymerase sigma-70 region 4 domain-containing protein</fullName>
    </recommendedName>
</protein>
<dbReference type="InterPro" id="IPR007630">
    <property type="entry name" value="RNA_pol_sigma70_r4"/>
</dbReference>
<dbReference type="RefSeq" id="WP_169495357.1">
    <property type="nucleotide sequence ID" value="NZ_JABBGM010000018.1"/>
</dbReference>
<evidence type="ECO:0000313" key="2">
    <source>
        <dbReference type="EMBL" id="NML96154.1"/>
    </source>
</evidence>
<dbReference type="AlphaFoldDB" id="A0A7Y0BT90"/>
<dbReference type="InterPro" id="IPR013324">
    <property type="entry name" value="RNA_pol_sigma_r3/r4-like"/>
</dbReference>
<evidence type="ECO:0000313" key="3">
    <source>
        <dbReference type="Proteomes" id="UP000583556"/>
    </source>
</evidence>
<accession>A0A7Y0BT90</accession>
<evidence type="ECO:0000259" key="1">
    <source>
        <dbReference type="Pfam" id="PF04545"/>
    </source>
</evidence>